<evidence type="ECO:0000313" key="1">
    <source>
        <dbReference type="EMBL" id="KAJ1351389.1"/>
    </source>
</evidence>
<evidence type="ECO:0000313" key="2">
    <source>
        <dbReference type="Proteomes" id="UP001196413"/>
    </source>
</evidence>
<dbReference type="EMBL" id="JAHQIW010001063">
    <property type="protein sequence ID" value="KAJ1351389.1"/>
    <property type="molecule type" value="Genomic_DNA"/>
</dbReference>
<protein>
    <submittedName>
        <fullName evidence="1">Uncharacterized protein</fullName>
    </submittedName>
</protein>
<accession>A0AAD5MVH3</accession>
<comment type="caution">
    <text evidence="1">The sequence shown here is derived from an EMBL/GenBank/DDBJ whole genome shotgun (WGS) entry which is preliminary data.</text>
</comment>
<dbReference type="AlphaFoldDB" id="A0AAD5MVH3"/>
<proteinExistence type="predicted"/>
<gene>
    <name evidence="1" type="ORF">KIN20_007382</name>
</gene>
<sequence>MKCLPYETTGPFGSPVVIKVTLSPPDYSVLEDLSSGELRSRTQQKWPERPESGRYSLQYGYFDEKLLQNSTRKTKAKE</sequence>
<keyword evidence="2" id="KW-1185">Reference proteome</keyword>
<dbReference type="Proteomes" id="UP001196413">
    <property type="component" value="Unassembled WGS sequence"/>
</dbReference>
<reference evidence="1" key="1">
    <citation type="submission" date="2021-06" db="EMBL/GenBank/DDBJ databases">
        <title>Parelaphostrongylus tenuis whole genome reference sequence.</title>
        <authorList>
            <person name="Garwood T.J."/>
            <person name="Larsen P.A."/>
            <person name="Fountain-Jones N.M."/>
            <person name="Garbe J.R."/>
            <person name="Macchietto M.G."/>
            <person name="Kania S.A."/>
            <person name="Gerhold R.W."/>
            <person name="Richards J.E."/>
            <person name="Wolf T.M."/>
        </authorList>
    </citation>
    <scope>NUCLEOTIDE SEQUENCE</scope>
    <source>
        <strain evidence="1">MNPRO001-30</strain>
        <tissue evidence="1">Meninges</tissue>
    </source>
</reference>
<organism evidence="1 2">
    <name type="scientific">Parelaphostrongylus tenuis</name>
    <name type="common">Meningeal worm</name>
    <dbReference type="NCBI Taxonomy" id="148309"/>
    <lineage>
        <taxon>Eukaryota</taxon>
        <taxon>Metazoa</taxon>
        <taxon>Ecdysozoa</taxon>
        <taxon>Nematoda</taxon>
        <taxon>Chromadorea</taxon>
        <taxon>Rhabditida</taxon>
        <taxon>Rhabditina</taxon>
        <taxon>Rhabditomorpha</taxon>
        <taxon>Strongyloidea</taxon>
        <taxon>Metastrongylidae</taxon>
        <taxon>Parelaphostrongylus</taxon>
    </lineage>
</organism>
<name>A0AAD5MVH3_PARTN</name>